<evidence type="ECO:0000313" key="6">
    <source>
        <dbReference type="EMBL" id="MXR68915.1"/>
    </source>
</evidence>
<feature type="domain" description="Phosphatidic acid phosphatase type 2/haloperoxidase" evidence="5">
    <location>
        <begin position="99"/>
        <end position="210"/>
    </location>
</feature>
<dbReference type="SUPFAM" id="SSF48317">
    <property type="entry name" value="Acid phosphatase/Vanadium-dependent haloperoxidase"/>
    <property type="match status" value="1"/>
</dbReference>
<name>A0A6L7HXC5_9GAMM</name>
<feature type="transmembrane region" description="Helical" evidence="4">
    <location>
        <begin position="34"/>
        <end position="53"/>
    </location>
</feature>
<evidence type="ECO:0000256" key="2">
    <source>
        <dbReference type="ARBA" id="ARBA00032707"/>
    </source>
</evidence>
<dbReference type="EC" id="3.6.1.27" evidence="1"/>
<dbReference type="CDD" id="cd01610">
    <property type="entry name" value="PAP2_like"/>
    <property type="match status" value="1"/>
</dbReference>
<dbReference type="Proteomes" id="UP000474778">
    <property type="component" value="Unassembled WGS sequence"/>
</dbReference>
<dbReference type="InterPro" id="IPR036938">
    <property type="entry name" value="PAP2/HPO_sf"/>
</dbReference>
<feature type="transmembrane region" description="Helical" evidence="4">
    <location>
        <begin position="171"/>
        <end position="189"/>
    </location>
</feature>
<dbReference type="PANTHER" id="PTHR14969">
    <property type="entry name" value="SPHINGOSINE-1-PHOSPHATE PHOSPHOHYDROLASE"/>
    <property type="match status" value="1"/>
</dbReference>
<dbReference type="EMBL" id="WRPA01000007">
    <property type="protein sequence ID" value="MXR68915.1"/>
    <property type="molecule type" value="Genomic_DNA"/>
</dbReference>
<feature type="transmembrane region" description="Helical" evidence="4">
    <location>
        <begin position="195"/>
        <end position="215"/>
    </location>
</feature>
<keyword evidence="4" id="KW-1133">Transmembrane helix</keyword>
<dbReference type="Pfam" id="PF01569">
    <property type="entry name" value="PAP2"/>
    <property type="match status" value="1"/>
</dbReference>
<sequence>MKVIKLKRCAMLRLEQVQTTGETAPTMTTDRSRYGALLLLVSMLALFCLNQDLDQALFSAINNLSPSLPQWLQLGITDLGHGSTLGTVMLICLLPRPELMPRVMTASLLSMLLVPLLKQYFDVPRPAATLDFLYIVGETRLHHSFPSGHSTSAFLFAGTLLMVIQDMKSKAALLAGAALVACSRILVGAHWPVDVLAGTLLGLSCAYLASYVPLIRLSIRHWKIVVGILLLTLVVCQYKETSSQMAWQIIGLRWGLLLLASMLVIRQYLQSRQPLAPRKWVRA</sequence>
<feature type="transmembrane region" description="Helical" evidence="4">
    <location>
        <begin position="222"/>
        <end position="240"/>
    </location>
</feature>
<dbReference type="InterPro" id="IPR000326">
    <property type="entry name" value="PAP2/HPO"/>
</dbReference>
<evidence type="ECO:0000313" key="7">
    <source>
        <dbReference type="Proteomes" id="UP000474778"/>
    </source>
</evidence>
<evidence type="ECO:0000259" key="5">
    <source>
        <dbReference type="SMART" id="SM00014"/>
    </source>
</evidence>
<dbReference type="PANTHER" id="PTHR14969:SF13">
    <property type="entry name" value="AT30094P"/>
    <property type="match status" value="1"/>
</dbReference>
<accession>A0A6L7HXC5</accession>
<feature type="transmembrane region" description="Helical" evidence="4">
    <location>
        <begin position="246"/>
        <end position="269"/>
    </location>
</feature>
<comment type="caution">
    <text evidence="6">The sequence shown here is derived from an EMBL/GenBank/DDBJ whole genome shotgun (WGS) entry which is preliminary data.</text>
</comment>
<dbReference type="SMART" id="SM00014">
    <property type="entry name" value="acidPPc"/>
    <property type="match status" value="1"/>
</dbReference>
<organism evidence="6 7">
    <name type="scientific">Shewanella insulae</name>
    <dbReference type="NCBI Taxonomy" id="2681496"/>
    <lineage>
        <taxon>Bacteria</taxon>
        <taxon>Pseudomonadati</taxon>
        <taxon>Pseudomonadota</taxon>
        <taxon>Gammaproteobacteria</taxon>
        <taxon>Alteromonadales</taxon>
        <taxon>Shewanellaceae</taxon>
        <taxon>Shewanella</taxon>
    </lineage>
</organism>
<dbReference type="GO" id="GO:0042392">
    <property type="term" value="F:sphingosine-1-phosphate phosphatase activity"/>
    <property type="evidence" value="ECO:0007669"/>
    <property type="project" value="TreeGrafter"/>
</dbReference>
<dbReference type="Gene3D" id="1.20.144.10">
    <property type="entry name" value="Phosphatidic acid phosphatase type 2/haloperoxidase"/>
    <property type="match status" value="1"/>
</dbReference>
<keyword evidence="4" id="KW-0812">Transmembrane</keyword>
<evidence type="ECO:0000256" key="3">
    <source>
        <dbReference type="ARBA" id="ARBA00047594"/>
    </source>
</evidence>
<dbReference type="GO" id="GO:0050380">
    <property type="term" value="F:undecaprenyl-diphosphatase activity"/>
    <property type="evidence" value="ECO:0007669"/>
    <property type="project" value="UniProtKB-EC"/>
</dbReference>
<evidence type="ECO:0000256" key="4">
    <source>
        <dbReference type="SAM" id="Phobius"/>
    </source>
</evidence>
<gene>
    <name evidence="6" type="ORF">GNT65_09575</name>
</gene>
<protein>
    <recommendedName>
        <fullName evidence="1">undecaprenyl-diphosphate phosphatase</fullName>
        <ecNumber evidence="1">3.6.1.27</ecNumber>
    </recommendedName>
    <alternativeName>
        <fullName evidence="2">Undecaprenyl pyrophosphate phosphatase</fullName>
    </alternativeName>
</protein>
<dbReference type="AlphaFoldDB" id="A0A6L7HXC5"/>
<comment type="catalytic activity">
    <reaction evidence="3">
        <text>di-trans,octa-cis-undecaprenyl diphosphate + H2O = di-trans,octa-cis-undecaprenyl phosphate + phosphate + H(+)</text>
        <dbReference type="Rhea" id="RHEA:28094"/>
        <dbReference type="ChEBI" id="CHEBI:15377"/>
        <dbReference type="ChEBI" id="CHEBI:15378"/>
        <dbReference type="ChEBI" id="CHEBI:43474"/>
        <dbReference type="ChEBI" id="CHEBI:58405"/>
        <dbReference type="ChEBI" id="CHEBI:60392"/>
        <dbReference type="EC" id="3.6.1.27"/>
    </reaction>
</comment>
<proteinExistence type="predicted"/>
<keyword evidence="4" id="KW-0472">Membrane</keyword>
<keyword evidence="7" id="KW-1185">Reference proteome</keyword>
<reference evidence="6 7" key="1">
    <citation type="submission" date="2019-12" db="EMBL/GenBank/DDBJ databases">
        <title>Shewanella insulae sp. nov., isolated from a tidal flat.</title>
        <authorList>
            <person name="Yoon J.-H."/>
        </authorList>
    </citation>
    <scope>NUCLEOTIDE SEQUENCE [LARGE SCALE GENOMIC DNA]</scope>
    <source>
        <strain evidence="6 7">JBTF-M18</strain>
    </source>
</reference>
<feature type="transmembrane region" description="Helical" evidence="4">
    <location>
        <begin position="73"/>
        <end position="94"/>
    </location>
</feature>
<evidence type="ECO:0000256" key="1">
    <source>
        <dbReference type="ARBA" id="ARBA00012374"/>
    </source>
</evidence>